<dbReference type="Proteomes" id="UP001196980">
    <property type="component" value="Unassembled WGS sequence"/>
</dbReference>
<dbReference type="PANTHER" id="PTHR19959:SF119">
    <property type="entry name" value="FUNGAL LIPASE-LIKE DOMAIN-CONTAINING PROTEIN"/>
    <property type="match status" value="1"/>
</dbReference>
<accession>A0ABS6S176</accession>
<dbReference type="EMBL" id="JABXWD010000291">
    <property type="protein sequence ID" value="MBV6342600.1"/>
    <property type="molecule type" value="Genomic_DNA"/>
</dbReference>
<dbReference type="SUPFAM" id="SSF48452">
    <property type="entry name" value="TPR-like"/>
    <property type="match status" value="1"/>
</dbReference>
<reference evidence="1 2" key="1">
    <citation type="journal article" date="2020" name="J Geophys Res Biogeosci">
        <title>Magnetotaxis as an Adaptation to Enable Bacterial Shuttling of Microbial Sulfur and Sulfur Cycling Across Aquatic Oxic#Anoxic Interfaces.</title>
        <authorList>
            <person name="Li J."/>
            <person name="Liu P."/>
            <person name="Wang J."/>
            <person name="Roberts A.P."/>
            <person name="Pan Y."/>
        </authorList>
    </citation>
    <scope>NUCLEOTIDE SEQUENCE [LARGE SCALE GENOMIC DNA]</scope>
    <source>
        <strain evidence="1 2">MYR-1_YQ</strain>
    </source>
</reference>
<dbReference type="Gene3D" id="3.40.50.300">
    <property type="entry name" value="P-loop containing nucleotide triphosphate hydrolases"/>
    <property type="match status" value="1"/>
</dbReference>
<dbReference type="InterPro" id="IPR019734">
    <property type="entry name" value="TPR_rpt"/>
</dbReference>
<sequence>MAAEIYKCLAVGKGLDYAVQSARKLVENQYHPWPLLRCFGDATPIVPLVAPGSPVKNSNPVKLKHKLLKDSNVRVLDSGFVGRRRSVQRGVSVLRGADDKYGLLVRGPAGIGKSCLVGKLVDRFMDKKLVVFHGVVSETDVIVKLRRLLDQMRNRCGLEIMKSDIPYEDKLKDLFSGVFKAELPTIIYFDDFEQNLDRHNNKYYVKDEIKEVIRPFLEAFDWAEGRSNVVISSRYPFILEHEGENLPATKLYDISLMSFYGADLGKKTRELEFIAKSKHADMYIKHGGGNPRLLEWLNVIAKGAGRYVLSELEAHLQDWKDEFIHEYLADVIAKTEGEGFHKFIQKAAVYREPVDAAAFDGFGGAEFLDTAVDLTLVERDDLSRDELVYWVTPVIQANMWGKLPDEMFEMHGRAYQWYDGWIAKATAPNYKYLEEAVFHALEVDNIRGACPHARTLGQYFDRMVLYRQGRAIMENVAVRVSDAVIDEAKAAKDIAVSLFLNEYATSLWKLGDQRQAIAFYEKDLAICLEVYGERHPYVATSYNNIGSAWDTLGDPKQAIAFYEKSLAILLEVYGERHPYVATTYNNLAYVYSHTGDPQKSTEYTSKAKAAWS</sequence>
<gene>
    <name evidence="1" type="ORF">HWQ67_13505</name>
</gene>
<proteinExistence type="predicted"/>
<dbReference type="Gene3D" id="1.25.40.10">
    <property type="entry name" value="Tetratricopeptide repeat domain"/>
    <property type="match status" value="1"/>
</dbReference>
<dbReference type="SMART" id="SM00028">
    <property type="entry name" value="TPR"/>
    <property type="match status" value="2"/>
</dbReference>
<dbReference type="InterPro" id="IPR011990">
    <property type="entry name" value="TPR-like_helical_dom_sf"/>
</dbReference>
<comment type="caution">
    <text evidence="1">The sequence shown here is derived from an EMBL/GenBank/DDBJ whole genome shotgun (WGS) entry which is preliminary data.</text>
</comment>
<organism evidence="1 2">
    <name type="scientific">Candidatus Magnetobacterium casense</name>
    <dbReference type="NCBI Taxonomy" id="1455061"/>
    <lineage>
        <taxon>Bacteria</taxon>
        <taxon>Pseudomonadati</taxon>
        <taxon>Nitrospirota</taxon>
        <taxon>Thermodesulfovibrionia</taxon>
        <taxon>Thermodesulfovibrionales</taxon>
        <taxon>Candidatus Magnetobacteriaceae</taxon>
        <taxon>Candidatus Magnetobacterium</taxon>
    </lineage>
</organism>
<evidence type="ECO:0000313" key="2">
    <source>
        <dbReference type="Proteomes" id="UP001196980"/>
    </source>
</evidence>
<protein>
    <submittedName>
        <fullName evidence="1">Tetratricopeptide repeat protein</fullName>
    </submittedName>
</protein>
<keyword evidence="2" id="KW-1185">Reference proteome</keyword>
<evidence type="ECO:0000313" key="1">
    <source>
        <dbReference type="EMBL" id="MBV6342600.1"/>
    </source>
</evidence>
<name>A0ABS6S176_9BACT</name>
<dbReference type="Pfam" id="PF13424">
    <property type="entry name" value="TPR_12"/>
    <property type="match status" value="1"/>
</dbReference>
<dbReference type="PANTHER" id="PTHR19959">
    <property type="entry name" value="KINESIN LIGHT CHAIN"/>
    <property type="match status" value="1"/>
</dbReference>
<dbReference type="InterPro" id="IPR027417">
    <property type="entry name" value="P-loop_NTPase"/>
</dbReference>
<dbReference type="SUPFAM" id="SSF52540">
    <property type="entry name" value="P-loop containing nucleoside triphosphate hydrolases"/>
    <property type="match status" value="1"/>
</dbReference>
<dbReference type="Pfam" id="PF13374">
    <property type="entry name" value="TPR_10"/>
    <property type="match status" value="1"/>
</dbReference>